<dbReference type="AlphaFoldDB" id="A0A934NNM6"/>
<feature type="compositionally biased region" description="Basic and acidic residues" evidence="1">
    <location>
        <begin position="180"/>
        <end position="196"/>
    </location>
</feature>
<dbReference type="Pfam" id="PF16751">
    <property type="entry name" value="RsdA_SigD_bd"/>
    <property type="match status" value="1"/>
</dbReference>
<reference evidence="4" key="1">
    <citation type="submission" date="2020-12" db="EMBL/GenBank/DDBJ databases">
        <title>Antrihabitans popcorni sp. nov. and Antrihabitans auranticaus sp. nov., isolated from a larva cave.</title>
        <authorList>
            <person name="Lee S.D."/>
            <person name="Kim I.S."/>
        </authorList>
    </citation>
    <scope>NUCLEOTIDE SEQUENCE</scope>
    <source>
        <strain evidence="4">YC3-6</strain>
    </source>
</reference>
<dbReference type="Proteomes" id="UP000655868">
    <property type="component" value="Unassembled WGS sequence"/>
</dbReference>
<feature type="compositionally biased region" description="Low complexity" evidence="1">
    <location>
        <begin position="223"/>
        <end position="242"/>
    </location>
</feature>
<keyword evidence="2" id="KW-0472">Membrane</keyword>
<evidence type="ECO:0000313" key="5">
    <source>
        <dbReference type="Proteomes" id="UP000655868"/>
    </source>
</evidence>
<proteinExistence type="predicted"/>
<comment type="caution">
    <text evidence="4">The sequence shown here is derived from an EMBL/GenBank/DDBJ whole genome shotgun (WGS) entry which is preliminary data.</text>
</comment>
<sequence>MARDSRRGRFGAGSQHGNPGDGSVADTGPIDIAAVRRDDELIDAIASDGPVATDSPDEYEIATLLASWRAEITSPPLPAAPDLDEVFAAVNQEIGARNARVNASGRLRLVRPIIGAAAAIALVVGGMTAMSYNAEPGDPLWKVKEVVFSDQADSTVANIDTTSDLQEAQRYIAEGNPQEAKARLDRAVDRADDVDDSAKRDDLIAMWEKLTKEVEKLLPVTPPSTTSSAPTTDTPSSPDPTSQVLIPDPQVSPDTSAPTTTDPTILDTTTDPVTEPPVTEPPVTEPPVTEPPVTEPPVTEPPVIEPPVTQPPVVEPPATQQPVETTTATEPR</sequence>
<evidence type="ECO:0000313" key="4">
    <source>
        <dbReference type="EMBL" id="MBJ8338529.1"/>
    </source>
</evidence>
<gene>
    <name evidence="4" type="ORF">JGU71_06510</name>
</gene>
<organism evidence="4 5">
    <name type="scientific">Antrihabitans stalagmiti</name>
    <dbReference type="NCBI Taxonomy" id="2799499"/>
    <lineage>
        <taxon>Bacteria</taxon>
        <taxon>Bacillati</taxon>
        <taxon>Actinomycetota</taxon>
        <taxon>Actinomycetes</taxon>
        <taxon>Mycobacteriales</taxon>
        <taxon>Nocardiaceae</taxon>
        <taxon>Antrihabitans</taxon>
    </lineage>
</organism>
<evidence type="ECO:0000259" key="3">
    <source>
        <dbReference type="Pfam" id="PF16751"/>
    </source>
</evidence>
<dbReference type="RefSeq" id="WP_199703207.1">
    <property type="nucleotide sequence ID" value="NZ_JAEMNV010000002.1"/>
</dbReference>
<feature type="transmembrane region" description="Helical" evidence="2">
    <location>
        <begin position="109"/>
        <end position="132"/>
    </location>
</feature>
<feature type="region of interest" description="Disordered" evidence="1">
    <location>
        <begin position="1"/>
        <end position="30"/>
    </location>
</feature>
<dbReference type="InterPro" id="IPR031928">
    <property type="entry name" value="RsdA_SigD-bd"/>
</dbReference>
<feature type="compositionally biased region" description="Pro residues" evidence="1">
    <location>
        <begin position="274"/>
        <end position="315"/>
    </location>
</feature>
<dbReference type="Gene3D" id="6.10.250.1300">
    <property type="match status" value="1"/>
</dbReference>
<keyword evidence="5" id="KW-1185">Reference proteome</keyword>
<feature type="region of interest" description="Disordered" evidence="1">
    <location>
        <begin position="174"/>
        <end position="196"/>
    </location>
</feature>
<name>A0A934NNM6_9NOCA</name>
<keyword evidence="2" id="KW-1133">Transmembrane helix</keyword>
<feature type="region of interest" description="Disordered" evidence="1">
    <location>
        <begin position="216"/>
        <end position="332"/>
    </location>
</feature>
<evidence type="ECO:0000256" key="2">
    <source>
        <dbReference type="SAM" id="Phobius"/>
    </source>
</evidence>
<feature type="compositionally biased region" description="Low complexity" evidence="1">
    <location>
        <begin position="252"/>
        <end position="273"/>
    </location>
</feature>
<protein>
    <recommendedName>
        <fullName evidence="3">Anti-sigma-D factor RsdA sigma factor binding region domain-containing protein</fullName>
    </recommendedName>
</protein>
<dbReference type="EMBL" id="JAEMNV010000002">
    <property type="protein sequence ID" value="MBJ8338529.1"/>
    <property type="molecule type" value="Genomic_DNA"/>
</dbReference>
<keyword evidence="2" id="KW-0812">Transmembrane</keyword>
<accession>A0A934NNM6</accession>
<feature type="domain" description="Anti-sigma-D factor RsdA sigma factor binding region" evidence="3">
    <location>
        <begin position="31"/>
        <end position="76"/>
    </location>
</feature>
<evidence type="ECO:0000256" key="1">
    <source>
        <dbReference type="SAM" id="MobiDB-lite"/>
    </source>
</evidence>